<reference evidence="4" key="4">
    <citation type="submission" date="2019-03" db="UniProtKB">
        <authorList>
            <consortium name="EnsemblPlants"/>
        </authorList>
    </citation>
    <scope>IDENTIFICATION</scope>
</reference>
<dbReference type="InterPro" id="IPR002048">
    <property type="entry name" value="EF_hand_dom"/>
</dbReference>
<dbReference type="Proteomes" id="UP000015105">
    <property type="component" value="Chromosome 2D"/>
</dbReference>
<evidence type="ECO:0000313" key="4">
    <source>
        <dbReference type="EnsemblPlants" id="AET2Gv20927400.2"/>
    </source>
</evidence>
<dbReference type="PANTHER" id="PTHR34574">
    <property type="entry name" value="CALCIUM-BINDING EF-HAND FAMILY PROTEIN-RELATED"/>
    <property type="match status" value="1"/>
</dbReference>
<dbReference type="Gramene" id="AET2Gv20927400.2">
    <property type="protein sequence ID" value="AET2Gv20927400.2"/>
    <property type="gene ID" value="AET2Gv20927400"/>
</dbReference>
<proteinExistence type="predicted"/>
<reference evidence="4" key="5">
    <citation type="journal article" date="2021" name="G3 (Bethesda)">
        <title>Aegilops tauschii genome assembly Aet v5.0 features greater sequence contiguity and improved annotation.</title>
        <authorList>
            <person name="Wang L."/>
            <person name="Zhu T."/>
            <person name="Rodriguez J.C."/>
            <person name="Deal K.R."/>
            <person name="Dubcovsky J."/>
            <person name="McGuire P.E."/>
            <person name="Lux T."/>
            <person name="Spannagl M."/>
            <person name="Mayer K.F.X."/>
            <person name="Baldrich P."/>
            <person name="Meyers B.C."/>
            <person name="Huo N."/>
            <person name="Gu Y.Q."/>
            <person name="Zhou H."/>
            <person name="Devos K.M."/>
            <person name="Bennetzen J.L."/>
            <person name="Unver T."/>
            <person name="Budak H."/>
            <person name="Gulick P.J."/>
            <person name="Galiba G."/>
            <person name="Kalapos B."/>
            <person name="Nelson D.R."/>
            <person name="Li P."/>
            <person name="You F.M."/>
            <person name="Luo M.C."/>
            <person name="Dvorak J."/>
        </authorList>
    </citation>
    <scope>NUCLEOTIDE SEQUENCE [LARGE SCALE GENOMIC DNA]</scope>
    <source>
        <strain evidence="4">cv. AL8/78</strain>
    </source>
</reference>
<evidence type="ECO:0000256" key="2">
    <source>
        <dbReference type="SAM" id="MobiDB-lite"/>
    </source>
</evidence>
<sequence>MKKIRATCGNHFSFFKGTQVVENKHRPARSDGKSIKKATRAMCRRASSHVPPSFHSHRATLHNPLSAQQPESRASQVVSRAYKYKTNQLQGKPIHRYSQPHTQKGQKEVVLACDRPISVVLTRDLPPLLQLGTSSSHRDIKEKLDTMQSAQQKARRKNAQVLDGSDIRELVENEGAFAKFVENKFRHLDADGDGRLSLRELQPAVADIGAAIGLPAKGSSAQADHIYSEVLNEFTHGKQDSVSKPEFQHVLSDILLGMAAGLKRDPIMILRMDGEDLNEFVESTAYEAEAVAIFSQIESGNASLRQCLPAALRQLTVDHGMPPASDSLVMEKVVEPALQELPADQLDRTASQEIFFQEFKKYLGVIARRLQECPVIVAHTENTFDGAGIRKILSNKFEFDKLLDSVWGDVPKEHKDRTSKKYLRVALDKLAASVNLPPYGAVDQVDVVVNEAFKMANADDGKEVDEAEFKKLLTEILGAVMLQLDGNAIAVSTNTVLHEPMSTSSTLLSPSPSPPTVSPPSE</sequence>
<dbReference type="AlphaFoldDB" id="A0A453CQP2"/>
<feature type="region of interest" description="Disordered" evidence="2">
    <location>
        <begin position="501"/>
        <end position="522"/>
    </location>
</feature>
<name>A0A453CQP2_AEGTS</name>
<reference evidence="5" key="1">
    <citation type="journal article" date="2014" name="Science">
        <title>Ancient hybridizations among the ancestral genomes of bread wheat.</title>
        <authorList>
            <consortium name="International Wheat Genome Sequencing Consortium,"/>
            <person name="Marcussen T."/>
            <person name="Sandve S.R."/>
            <person name="Heier L."/>
            <person name="Spannagl M."/>
            <person name="Pfeifer M."/>
            <person name="Jakobsen K.S."/>
            <person name="Wulff B.B."/>
            <person name="Steuernagel B."/>
            <person name="Mayer K.F."/>
            <person name="Olsen O.A."/>
        </authorList>
    </citation>
    <scope>NUCLEOTIDE SEQUENCE [LARGE SCALE GENOMIC DNA]</scope>
    <source>
        <strain evidence="5">cv. AL8/78</strain>
    </source>
</reference>
<keyword evidence="1" id="KW-0106">Calcium</keyword>
<dbReference type="InterPro" id="IPR018247">
    <property type="entry name" value="EF_Hand_1_Ca_BS"/>
</dbReference>
<dbReference type="PANTHER" id="PTHR34574:SF2">
    <property type="entry name" value="CALCIUM-BINDING EF-HAND FAMILY PROTEIN"/>
    <property type="match status" value="1"/>
</dbReference>
<dbReference type="SMART" id="SM00054">
    <property type="entry name" value="EFh"/>
    <property type="match status" value="2"/>
</dbReference>
<dbReference type="PROSITE" id="PS50222">
    <property type="entry name" value="EF_HAND_2"/>
    <property type="match status" value="1"/>
</dbReference>
<organism evidence="4 5">
    <name type="scientific">Aegilops tauschii subsp. strangulata</name>
    <name type="common">Goatgrass</name>
    <dbReference type="NCBI Taxonomy" id="200361"/>
    <lineage>
        <taxon>Eukaryota</taxon>
        <taxon>Viridiplantae</taxon>
        <taxon>Streptophyta</taxon>
        <taxon>Embryophyta</taxon>
        <taxon>Tracheophyta</taxon>
        <taxon>Spermatophyta</taxon>
        <taxon>Magnoliopsida</taxon>
        <taxon>Liliopsida</taxon>
        <taxon>Poales</taxon>
        <taxon>Poaceae</taxon>
        <taxon>BOP clade</taxon>
        <taxon>Pooideae</taxon>
        <taxon>Triticodae</taxon>
        <taxon>Triticeae</taxon>
        <taxon>Triticinae</taxon>
        <taxon>Aegilops</taxon>
    </lineage>
</organism>
<accession>A0A453CQP2</accession>
<feature type="compositionally biased region" description="Pro residues" evidence="2">
    <location>
        <begin position="511"/>
        <end position="522"/>
    </location>
</feature>
<dbReference type="InterPro" id="IPR011992">
    <property type="entry name" value="EF-hand-dom_pair"/>
</dbReference>
<reference evidence="4" key="3">
    <citation type="journal article" date="2017" name="Nature">
        <title>Genome sequence of the progenitor of the wheat D genome Aegilops tauschii.</title>
        <authorList>
            <person name="Luo M.C."/>
            <person name="Gu Y.Q."/>
            <person name="Puiu D."/>
            <person name="Wang H."/>
            <person name="Twardziok S.O."/>
            <person name="Deal K.R."/>
            <person name="Huo N."/>
            <person name="Zhu T."/>
            <person name="Wang L."/>
            <person name="Wang Y."/>
            <person name="McGuire P.E."/>
            <person name="Liu S."/>
            <person name="Long H."/>
            <person name="Ramasamy R.K."/>
            <person name="Rodriguez J.C."/>
            <person name="Van S.L."/>
            <person name="Yuan L."/>
            <person name="Wang Z."/>
            <person name="Xia Z."/>
            <person name="Xiao L."/>
            <person name="Anderson O.D."/>
            <person name="Ouyang S."/>
            <person name="Liang Y."/>
            <person name="Zimin A.V."/>
            <person name="Pertea G."/>
            <person name="Qi P."/>
            <person name="Bennetzen J.L."/>
            <person name="Dai X."/>
            <person name="Dawson M.W."/>
            <person name="Muller H.G."/>
            <person name="Kugler K."/>
            <person name="Rivarola-Duarte L."/>
            <person name="Spannagl M."/>
            <person name="Mayer K.F.X."/>
            <person name="Lu F.H."/>
            <person name="Bevan M.W."/>
            <person name="Leroy P."/>
            <person name="Li P."/>
            <person name="You F.M."/>
            <person name="Sun Q."/>
            <person name="Liu Z."/>
            <person name="Lyons E."/>
            <person name="Wicker T."/>
            <person name="Salzberg S.L."/>
            <person name="Devos K.M."/>
            <person name="Dvorak J."/>
        </authorList>
    </citation>
    <scope>NUCLEOTIDE SEQUENCE [LARGE SCALE GENOMIC DNA]</scope>
    <source>
        <strain evidence="4">cv. AL8/78</strain>
    </source>
</reference>
<evidence type="ECO:0000313" key="5">
    <source>
        <dbReference type="Proteomes" id="UP000015105"/>
    </source>
</evidence>
<dbReference type="Gene3D" id="1.10.238.10">
    <property type="entry name" value="EF-hand"/>
    <property type="match status" value="1"/>
</dbReference>
<reference evidence="5" key="2">
    <citation type="journal article" date="2017" name="Nat. Plants">
        <title>The Aegilops tauschii genome reveals multiple impacts of transposons.</title>
        <authorList>
            <person name="Zhao G."/>
            <person name="Zou C."/>
            <person name="Li K."/>
            <person name="Wang K."/>
            <person name="Li T."/>
            <person name="Gao L."/>
            <person name="Zhang X."/>
            <person name="Wang H."/>
            <person name="Yang Z."/>
            <person name="Liu X."/>
            <person name="Jiang W."/>
            <person name="Mao L."/>
            <person name="Kong X."/>
            <person name="Jiao Y."/>
            <person name="Jia J."/>
        </authorList>
    </citation>
    <scope>NUCLEOTIDE SEQUENCE [LARGE SCALE GENOMIC DNA]</scope>
    <source>
        <strain evidence="5">cv. AL8/78</strain>
    </source>
</reference>
<feature type="domain" description="EF-hand" evidence="3">
    <location>
        <begin position="176"/>
        <end position="211"/>
    </location>
</feature>
<dbReference type="STRING" id="200361.A0A453CQP2"/>
<dbReference type="PROSITE" id="PS00018">
    <property type="entry name" value="EF_HAND_1"/>
    <property type="match status" value="1"/>
</dbReference>
<keyword evidence="5" id="KW-1185">Reference proteome</keyword>
<protein>
    <recommendedName>
        <fullName evidence="3">EF-hand domain-containing protein</fullName>
    </recommendedName>
</protein>
<dbReference type="EnsemblPlants" id="AET2Gv20927400.2">
    <property type="protein sequence ID" value="AET2Gv20927400.2"/>
    <property type="gene ID" value="AET2Gv20927400"/>
</dbReference>
<evidence type="ECO:0000256" key="1">
    <source>
        <dbReference type="ARBA" id="ARBA00022837"/>
    </source>
</evidence>
<dbReference type="GO" id="GO:0005509">
    <property type="term" value="F:calcium ion binding"/>
    <property type="evidence" value="ECO:0007669"/>
    <property type="project" value="InterPro"/>
</dbReference>
<dbReference type="SUPFAM" id="SSF47473">
    <property type="entry name" value="EF-hand"/>
    <property type="match status" value="1"/>
</dbReference>
<evidence type="ECO:0000259" key="3">
    <source>
        <dbReference type="PROSITE" id="PS50222"/>
    </source>
</evidence>